<dbReference type="AlphaFoldDB" id="A0A1Y2IHA4"/>
<dbReference type="Gene3D" id="2.60.40.790">
    <property type="match status" value="1"/>
</dbReference>
<dbReference type="Pfam" id="PF00011">
    <property type="entry name" value="HSP20"/>
    <property type="match status" value="1"/>
</dbReference>
<dbReference type="InterPro" id="IPR008978">
    <property type="entry name" value="HSP20-like_chaperone"/>
</dbReference>
<feature type="compositionally biased region" description="Low complexity" evidence="4">
    <location>
        <begin position="200"/>
        <end position="211"/>
    </location>
</feature>
<feature type="region of interest" description="Disordered" evidence="4">
    <location>
        <begin position="190"/>
        <end position="226"/>
    </location>
</feature>
<protein>
    <submittedName>
        <fullName evidence="6">HSP20-like chaperone</fullName>
    </submittedName>
</protein>
<reference evidence="6 7" key="1">
    <citation type="journal article" date="2015" name="Biotechnol. Biofuels">
        <title>Enhanced degradation of softwood versus hardwood by the white-rot fungus Pycnoporus coccineus.</title>
        <authorList>
            <person name="Couturier M."/>
            <person name="Navarro D."/>
            <person name="Chevret D."/>
            <person name="Henrissat B."/>
            <person name="Piumi F."/>
            <person name="Ruiz-Duenas F.J."/>
            <person name="Martinez A.T."/>
            <person name="Grigoriev I.V."/>
            <person name="Riley R."/>
            <person name="Lipzen A."/>
            <person name="Berrin J.G."/>
            <person name="Master E.R."/>
            <person name="Rosso M.N."/>
        </authorList>
    </citation>
    <scope>NUCLEOTIDE SEQUENCE [LARGE SCALE GENOMIC DNA]</scope>
    <source>
        <strain evidence="6 7">BRFM310</strain>
    </source>
</reference>
<dbReference type="STRING" id="1353009.A0A1Y2IHA4"/>
<gene>
    <name evidence="6" type="ORF">PYCCODRAFT_1437324</name>
</gene>
<dbReference type="EMBL" id="KZ084118">
    <property type="protein sequence ID" value="OSD00467.1"/>
    <property type="molecule type" value="Genomic_DNA"/>
</dbReference>
<proteinExistence type="inferred from homology"/>
<name>A0A1Y2IHA4_TRAC3</name>
<dbReference type="PROSITE" id="PS01031">
    <property type="entry name" value="SHSP"/>
    <property type="match status" value="1"/>
</dbReference>
<dbReference type="PANTHER" id="PTHR11527">
    <property type="entry name" value="HEAT-SHOCK PROTEIN 20 FAMILY MEMBER"/>
    <property type="match status" value="1"/>
</dbReference>
<evidence type="ECO:0000256" key="3">
    <source>
        <dbReference type="RuleBase" id="RU003616"/>
    </source>
</evidence>
<organism evidence="6 7">
    <name type="scientific">Trametes coccinea (strain BRFM310)</name>
    <name type="common">Pycnoporus coccineus</name>
    <dbReference type="NCBI Taxonomy" id="1353009"/>
    <lineage>
        <taxon>Eukaryota</taxon>
        <taxon>Fungi</taxon>
        <taxon>Dikarya</taxon>
        <taxon>Basidiomycota</taxon>
        <taxon>Agaricomycotina</taxon>
        <taxon>Agaricomycetes</taxon>
        <taxon>Polyporales</taxon>
        <taxon>Polyporaceae</taxon>
        <taxon>Trametes</taxon>
    </lineage>
</organism>
<dbReference type="SUPFAM" id="SSF49764">
    <property type="entry name" value="HSP20-like chaperones"/>
    <property type="match status" value="1"/>
</dbReference>
<dbReference type="InterPro" id="IPR031107">
    <property type="entry name" value="Small_HSP"/>
</dbReference>
<dbReference type="InterPro" id="IPR002068">
    <property type="entry name" value="A-crystallin/Hsp20_dom"/>
</dbReference>
<keyword evidence="1" id="KW-0346">Stress response</keyword>
<keyword evidence="7" id="KW-1185">Reference proteome</keyword>
<evidence type="ECO:0000256" key="2">
    <source>
        <dbReference type="PROSITE-ProRule" id="PRU00285"/>
    </source>
</evidence>
<dbReference type="Proteomes" id="UP000193067">
    <property type="component" value="Unassembled WGS sequence"/>
</dbReference>
<evidence type="ECO:0000313" key="6">
    <source>
        <dbReference type="EMBL" id="OSD00467.1"/>
    </source>
</evidence>
<feature type="region of interest" description="Disordered" evidence="4">
    <location>
        <begin position="28"/>
        <end position="53"/>
    </location>
</feature>
<feature type="domain" description="SHSP" evidence="5">
    <location>
        <begin position="79"/>
        <end position="208"/>
    </location>
</feature>
<accession>A0A1Y2IHA4</accession>
<dbReference type="OrthoDB" id="1431247at2759"/>
<dbReference type="CDD" id="cd06464">
    <property type="entry name" value="ACD_sHsps-like"/>
    <property type="match status" value="1"/>
</dbReference>
<evidence type="ECO:0000313" key="7">
    <source>
        <dbReference type="Proteomes" id="UP000193067"/>
    </source>
</evidence>
<evidence type="ECO:0000259" key="5">
    <source>
        <dbReference type="PROSITE" id="PS01031"/>
    </source>
</evidence>
<evidence type="ECO:0000256" key="1">
    <source>
        <dbReference type="ARBA" id="ARBA00023016"/>
    </source>
</evidence>
<comment type="similarity">
    <text evidence="2 3">Belongs to the small heat shock protein (HSP20) family.</text>
</comment>
<sequence length="226" mass="25314">MGELCPRIPLLLSPSPPLIVRSTIMSPQYTHKSAPSDHQSSSTKTRDIMRGEDPRFRSLDRILAREFVRRLQSRAQQQRSAASYMPRMDVYDDPNSPYITAILELPGMGREQLSTRVENGMFIIEGERTGPHLHARTQKTEDVSSEPTPSTLYPVQEIKYGKLRRQWALPEGVTEADVRSTLQHGMLTVTWPRNPRNRAARSASAEPPAARTDAPGGRGGREVDTA</sequence>
<evidence type="ECO:0000256" key="4">
    <source>
        <dbReference type="SAM" id="MobiDB-lite"/>
    </source>
</evidence>
<feature type="compositionally biased region" description="Polar residues" evidence="4">
    <location>
        <begin position="28"/>
        <end position="43"/>
    </location>
</feature>
<feature type="compositionally biased region" description="Basic and acidic residues" evidence="4">
    <location>
        <begin position="44"/>
        <end position="53"/>
    </location>
</feature>